<organism evidence="2 3">
    <name type="scientific">Segatella hominis</name>
    <dbReference type="NCBI Taxonomy" id="2518605"/>
    <lineage>
        <taxon>Bacteria</taxon>
        <taxon>Pseudomonadati</taxon>
        <taxon>Bacteroidota</taxon>
        <taxon>Bacteroidia</taxon>
        <taxon>Bacteroidales</taxon>
        <taxon>Prevotellaceae</taxon>
        <taxon>Segatella</taxon>
    </lineage>
</organism>
<name>A0A4Y8VV45_9BACT</name>
<keyword evidence="3" id="KW-1185">Reference proteome</keyword>
<gene>
    <name evidence="2" type="ORF">EXN75_00800</name>
</gene>
<dbReference type="EMBL" id="SGVY01000002">
    <property type="protein sequence ID" value="TFH84380.1"/>
    <property type="molecule type" value="Genomic_DNA"/>
</dbReference>
<evidence type="ECO:0000256" key="1">
    <source>
        <dbReference type="SAM" id="MobiDB-lite"/>
    </source>
</evidence>
<comment type="caution">
    <text evidence="2">The sequence shown here is derived from an EMBL/GenBank/DDBJ whole genome shotgun (WGS) entry which is preliminary data.</text>
</comment>
<reference evidence="2 3" key="1">
    <citation type="submission" date="2019-02" db="EMBL/GenBank/DDBJ databases">
        <title>Draft Genome Sequence of the Prevotella sp. BCRC 81118, Isolated from Human Feces.</title>
        <authorList>
            <person name="Huang C.-H."/>
        </authorList>
    </citation>
    <scope>NUCLEOTIDE SEQUENCE [LARGE SCALE GENOMIC DNA]</scope>
    <source>
        <strain evidence="2 3">BCRC 81118</strain>
    </source>
</reference>
<protein>
    <submittedName>
        <fullName evidence="2">Uncharacterized protein</fullName>
    </submittedName>
</protein>
<accession>A0A4Y8VV45</accession>
<proteinExistence type="predicted"/>
<feature type="region of interest" description="Disordered" evidence="1">
    <location>
        <begin position="40"/>
        <end position="59"/>
    </location>
</feature>
<dbReference type="RefSeq" id="WP_134842425.1">
    <property type="nucleotide sequence ID" value="NZ_SGVY01000002.1"/>
</dbReference>
<dbReference type="Proteomes" id="UP000297872">
    <property type="component" value="Unassembled WGS sequence"/>
</dbReference>
<evidence type="ECO:0000313" key="3">
    <source>
        <dbReference type="Proteomes" id="UP000297872"/>
    </source>
</evidence>
<dbReference type="GeneID" id="302997120"/>
<evidence type="ECO:0000313" key="2">
    <source>
        <dbReference type="EMBL" id="TFH84380.1"/>
    </source>
</evidence>
<sequence length="59" mass="6833">MKQKRETRLILVRNSWPSTALPVDEQIEFHAESYNYPKSVPLGYKNPRHTTGVADTTYP</sequence>
<dbReference type="AlphaFoldDB" id="A0A4Y8VV45"/>